<gene>
    <name evidence="1" type="ORF">CSSPTR1EN2_LOCUS19750</name>
</gene>
<protein>
    <submittedName>
        <fullName evidence="1">Uncharacterized protein</fullName>
    </submittedName>
</protein>
<accession>A0ABP0UT89</accession>
<sequence length="76" mass="8640">MLSGMVEETRRKLLVKLFLNYNATKSVLNRIPIFKQRVRQDSQAFAPRLVSTAAAASDEENLKGSLRRLNGLGFRF</sequence>
<evidence type="ECO:0000313" key="1">
    <source>
        <dbReference type="EMBL" id="CAK9229472.1"/>
    </source>
</evidence>
<keyword evidence="2" id="KW-1185">Reference proteome</keyword>
<reference evidence="1" key="1">
    <citation type="submission" date="2024-02" db="EMBL/GenBank/DDBJ databases">
        <authorList>
            <consortium name="ELIXIR-Norway"/>
            <consortium name="Elixir Norway"/>
        </authorList>
    </citation>
    <scope>NUCLEOTIDE SEQUENCE</scope>
</reference>
<dbReference type="Proteomes" id="UP001497512">
    <property type="component" value="Chromosome 6"/>
</dbReference>
<proteinExistence type="predicted"/>
<evidence type="ECO:0000313" key="2">
    <source>
        <dbReference type="Proteomes" id="UP001497512"/>
    </source>
</evidence>
<dbReference type="EMBL" id="OZ019898">
    <property type="protein sequence ID" value="CAK9229472.1"/>
    <property type="molecule type" value="Genomic_DNA"/>
</dbReference>
<organism evidence="1 2">
    <name type="scientific">Sphagnum troendelagicum</name>
    <dbReference type="NCBI Taxonomy" id="128251"/>
    <lineage>
        <taxon>Eukaryota</taxon>
        <taxon>Viridiplantae</taxon>
        <taxon>Streptophyta</taxon>
        <taxon>Embryophyta</taxon>
        <taxon>Bryophyta</taxon>
        <taxon>Sphagnophytina</taxon>
        <taxon>Sphagnopsida</taxon>
        <taxon>Sphagnales</taxon>
        <taxon>Sphagnaceae</taxon>
        <taxon>Sphagnum</taxon>
    </lineage>
</organism>
<name>A0ABP0UT89_9BRYO</name>